<evidence type="ECO:0000313" key="5">
    <source>
        <dbReference type="Proteomes" id="UP000652567"/>
    </source>
</evidence>
<organism evidence="4 5">
    <name type="scientific">Cellvibrio polysaccharolyticus</name>
    <dbReference type="NCBI Taxonomy" id="2082724"/>
    <lineage>
        <taxon>Bacteria</taxon>
        <taxon>Pseudomonadati</taxon>
        <taxon>Pseudomonadota</taxon>
        <taxon>Gammaproteobacteria</taxon>
        <taxon>Cellvibrionales</taxon>
        <taxon>Cellvibrionaceae</taxon>
        <taxon>Cellvibrio</taxon>
    </lineage>
</organism>
<sequence>MAELNFAEKRVLVVGGTSGINRGIAEAFAREGARVAVVSRKQAKVDDTLAALRKAGASAVHGFAADVRDAAALAEGVAELHKLWGELDVVVSGAAGNFPALASTMSANAFKSVIDIDLLGTFHVMKAVYPFLKKPGASIINISAPQAVLPMLAQSHVSAAKAGVDMITRSLAVEWGGEGIRLNSIIPGPIDGTEGMARLAPGDHLRKAVVDSVPLGRMGSPQDIANACLFLASDLAAYITGAILPVDGGWVQGGVAVVGSTLGDVIEKSQRDSASISD</sequence>
<evidence type="ECO:0000256" key="2">
    <source>
        <dbReference type="ARBA" id="ARBA00022857"/>
    </source>
</evidence>
<dbReference type="AlphaFoldDB" id="A0A928V200"/>
<dbReference type="Pfam" id="PF13561">
    <property type="entry name" value="adh_short_C2"/>
    <property type="match status" value="1"/>
</dbReference>
<dbReference type="PRINTS" id="PR00081">
    <property type="entry name" value="GDHRDH"/>
</dbReference>
<dbReference type="RefSeq" id="WP_193909071.1">
    <property type="nucleotide sequence ID" value="NZ_PRDL01000001.1"/>
</dbReference>
<evidence type="ECO:0000256" key="3">
    <source>
        <dbReference type="ARBA" id="ARBA00023002"/>
    </source>
</evidence>
<dbReference type="CDD" id="cd05369">
    <property type="entry name" value="TER_DECR_SDR_a"/>
    <property type="match status" value="1"/>
</dbReference>
<keyword evidence="2" id="KW-0521">NADP</keyword>
<evidence type="ECO:0000313" key="4">
    <source>
        <dbReference type="EMBL" id="MBE8717310.1"/>
    </source>
</evidence>
<keyword evidence="5" id="KW-1185">Reference proteome</keyword>
<proteinExistence type="inferred from homology"/>
<comment type="caution">
    <text evidence="4">The sequence shown here is derived from an EMBL/GenBank/DDBJ whole genome shotgun (WGS) entry which is preliminary data.</text>
</comment>
<dbReference type="NCBIfam" id="NF005752">
    <property type="entry name" value="PRK07576.1"/>
    <property type="match status" value="1"/>
</dbReference>
<keyword evidence="3" id="KW-0560">Oxidoreductase</keyword>
<evidence type="ECO:0000256" key="1">
    <source>
        <dbReference type="ARBA" id="ARBA00006484"/>
    </source>
</evidence>
<reference evidence="4" key="1">
    <citation type="submission" date="2018-07" db="EMBL/GenBank/DDBJ databases">
        <title>Genome assembly of strain Ka43.</title>
        <authorList>
            <person name="Kukolya J."/>
            <person name="Nagy I."/>
            <person name="Horvath B."/>
            <person name="Toth A."/>
        </authorList>
    </citation>
    <scope>NUCLEOTIDE SEQUENCE</scope>
    <source>
        <strain evidence="4">KB43</strain>
    </source>
</reference>
<dbReference type="PANTHER" id="PTHR43296">
    <property type="entry name" value="PEROXISOMAL 2,4-DIENOYL-COA REDUCTASE"/>
    <property type="match status" value="1"/>
</dbReference>
<accession>A0A928V200</accession>
<dbReference type="GO" id="GO:0009062">
    <property type="term" value="P:fatty acid catabolic process"/>
    <property type="evidence" value="ECO:0007669"/>
    <property type="project" value="InterPro"/>
</dbReference>
<gene>
    <name evidence="4" type="ORF">C4F51_08930</name>
</gene>
<dbReference type="InterPro" id="IPR036291">
    <property type="entry name" value="NAD(P)-bd_dom_sf"/>
</dbReference>
<name>A0A928V200_9GAMM</name>
<protein>
    <submittedName>
        <fullName evidence="4">SDR family NAD(P)-dependent oxidoreductase</fullName>
    </submittedName>
</protein>
<dbReference type="GO" id="GO:0008670">
    <property type="term" value="F:2,4-dienoyl-CoA reductase (NADPH) activity"/>
    <property type="evidence" value="ECO:0007669"/>
    <property type="project" value="InterPro"/>
</dbReference>
<dbReference type="PANTHER" id="PTHR43296:SF2">
    <property type="entry name" value="PEROXISOMAL 2,4-DIENOYL-COA REDUCTASE [(3E)-ENOYL-COA-PRODUCING]"/>
    <property type="match status" value="1"/>
</dbReference>
<dbReference type="InterPro" id="IPR045017">
    <property type="entry name" value="DECR2-like"/>
</dbReference>
<dbReference type="EMBL" id="PRDL01000001">
    <property type="protein sequence ID" value="MBE8717310.1"/>
    <property type="molecule type" value="Genomic_DNA"/>
</dbReference>
<comment type="similarity">
    <text evidence="1">Belongs to the short-chain dehydrogenases/reductases (SDR) family.</text>
</comment>
<dbReference type="InterPro" id="IPR002347">
    <property type="entry name" value="SDR_fam"/>
</dbReference>
<dbReference type="Proteomes" id="UP000652567">
    <property type="component" value="Unassembled WGS sequence"/>
</dbReference>
<dbReference type="FunFam" id="3.40.50.720:FF:000084">
    <property type="entry name" value="Short-chain dehydrogenase reductase"/>
    <property type="match status" value="1"/>
</dbReference>
<dbReference type="SUPFAM" id="SSF51735">
    <property type="entry name" value="NAD(P)-binding Rossmann-fold domains"/>
    <property type="match status" value="1"/>
</dbReference>
<dbReference type="Gene3D" id="3.40.50.720">
    <property type="entry name" value="NAD(P)-binding Rossmann-like Domain"/>
    <property type="match status" value="1"/>
</dbReference>